<accession>A0A1B6ITB4</accession>
<reference evidence="1" key="1">
    <citation type="submission" date="2015-11" db="EMBL/GenBank/DDBJ databases">
        <title>De novo transcriptome assembly of four potential Pierce s Disease insect vectors from Arizona vineyards.</title>
        <authorList>
            <person name="Tassone E.E."/>
        </authorList>
    </citation>
    <scope>NUCLEOTIDE SEQUENCE</scope>
</reference>
<dbReference type="AlphaFoldDB" id="A0A1B6ITB4"/>
<dbReference type="SMART" id="SM00135">
    <property type="entry name" value="LY"/>
    <property type="match status" value="1"/>
</dbReference>
<evidence type="ECO:0000313" key="1">
    <source>
        <dbReference type="EMBL" id="JAS90162.1"/>
    </source>
</evidence>
<feature type="non-terminal residue" evidence="1">
    <location>
        <position position="1"/>
    </location>
</feature>
<sequence length="109" mass="13082">LALSGQSQINSVDFLFTEDDLFFINVTSINRLFYNYFSTKYFKTPFELWGQSSLIKDLSVDWVNRKIFWIDWNTQNIYQTDLNDNSREVVLFHPSKIHQLAIDPYYRII</sequence>
<proteinExistence type="predicted"/>
<evidence type="ECO:0008006" key="2">
    <source>
        <dbReference type="Google" id="ProtNLM"/>
    </source>
</evidence>
<dbReference type="Gene3D" id="2.120.10.30">
    <property type="entry name" value="TolB, C-terminal domain"/>
    <property type="match status" value="1"/>
</dbReference>
<dbReference type="InterPro" id="IPR000033">
    <property type="entry name" value="LDLR_classB_rpt"/>
</dbReference>
<dbReference type="InterPro" id="IPR011042">
    <property type="entry name" value="6-blade_b-propeller_TolB-like"/>
</dbReference>
<protein>
    <recommendedName>
        <fullName evidence="2">Dipeptidylpeptidase IV N-terminal domain-containing protein</fullName>
    </recommendedName>
</protein>
<dbReference type="SUPFAM" id="SSF63825">
    <property type="entry name" value="YWTD domain"/>
    <property type="match status" value="1"/>
</dbReference>
<gene>
    <name evidence="1" type="ORF">g.58156</name>
</gene>
<dbReference type="EMBL" id="GECU01017544">
    <property type="protein sequence ID" value="JAS90162.1"/>
    <property type="molecule type" value="Transcribed_RNA"/>
</dbReference>
<organism evidence="1">
    <name type="scientific">Homalodisca liturata</name>
    <dbReference type="NCBI Taxonomy" id="320908"/>
    <lineage>
        <taxon>Eukaryota</taxon>
        <taxon>Metazoa</taxon>
        <taxon>Ecdysozoa</taxon>
        <taxon>Arthropoda</taxon>
        <taxon>Hexapoda</taxon>
        <taxon>Insecta</taxon>
        <taxon>Pterygota</taxon>
        <taxon>Neoptera</taxon>
        <taxon>Paraneoptera</taxon>
        <taxon>Hemiptera</taxon>
        <taxon>Auchenorrhyncha</taxon>
        <taxon>Membracoidea</taxon>
        <taxon>Cicadellidae</taxon>
        <taxon>Cicadellinae</taxon>
        <taxon>Proconiini</taxon>
        <taxon>Homalodisca</taxon>
    </lineage>
</organism>
<name>A0A1B6ITB4_9HEMI</name>
<feature type="non-terminal residue" evidence="1">
    <location>
        <position position="109"/>
    </location>
</feature>